<feature type="compositionally biased region" description="Polar residues" evidence="1">
    <location>
        <begin position="263"/>
        <end position="281"/>
    </location>
</feature>
<evidence type="ECO:0000313" key="2">
    <source>
        <dbReference type="EMBL" id="VVT57734.1"/>
    </source>
</evidence>
<feature type="compositionally biased region" description="Polar residues" evidence="1">
    <location>
        <begin position="289"/>
        <end position="302"/>
    </location>
</feature>
<dbReference type="EMBL" id="CABVLU010000005">
    <property type="protein sequence ID" value="VVT57734.1"/>
    <property type="molecule type" value="Genomic_DNA"/>
</dbReference>
<dbReference type="GO" id="GO:0003735">
    <property type="term" value="F:structural constituent of ribosome"/>
    <property type="evidence" value="ECO:0007669"/>
    <property type="project" value="TreeGrafter"/>
</dbReference>
<keyword evidence="3" id="KW-1185">Reference proteome</keyword>
<accession>A0A5E8C1W9</accession>
<dbReference type="GeneID" id="43584657"/>
<reference evidence="2 3" key="1">
    <citation type="submission" date="2019-09" db="EMBL/GenBank/DDBJ databases">
        <authorList>
            <person name="Brejova B."/>
        </authorList>
    </citation>
    <scope>NUCLEOTIDE SEQUENCE [LARGE SCALE GENOMIC DNA]</scope>
</reference>
<evidence type="ECO:0000313" key="3">
    <source>
        <dbReference type="Proteomes" id="UP000398389"/>
    </source>
</evidence>
<organism evidence="2 3">
    <name type="scientific">Magnusiomyces paraingens</name>
    <dbReference type="NCBI Taxonomy" id="2606893"/>
    <lineage>
        <taxon>Eukaryota</taxon>
        <taxon>Fungi</taxon>
        <taxon>Dikarya</taxon>
        <taxon>Ascomycota</taxon>
        <taxon>Saccharomycotina</taxon>
        <taxon>Dipodascomycetes</taxon>
        <taxon>Dipodascales</taxon>
        <taxon>Dipodascaceae</taxon>
        <taxon>Magnusiomyces</taxon>
    </lineage>
</organism>
<dbReference type="OrthoDB" id="2735536at2759"/>
<dbReference type="InterPro" id="IPR016712">
    <property type="entry name" value="Rbsml_bS1m-like"/>
</dbReference>
<feature type="region of interest" description="Disordered" evidence="1">
    <location>
        <begin position="263"/>
        <end position="302"/>
    </location>
</feature>
<sequence length="302" mass="33038">MSASKGFGNTLRSSRLASVAKPVNASYADNVAPKFQVIKTTPSSLYRKDFGLKRCMPAGSKTPYITVQSLDTMYGMTSYEFGSSFHFKYKRFQELGVSLCSGNSNKAHDSLFAQPANNNIHGLTRAEALDLLQKSPERRSEFLKFSKLNTKDDKQQRKSASELINTFYGLSENTNVLGSLRKNHKGNTGLSFLLHGSIKNTPKGPVLYRPVPGRQISAPRANNTKNLAAIGGFVSNYNGSAGDSFYVSSAFVDSRNSIQLSVKPTKDSLTSSNPTSTIQSLSREEHSPTRLSNLSQVTEKKA</sequence>
<name>A0A5E8C1W9_9ASCO</name>
<proteinExistence type="predicted"/>
<dbReference type="GO" id="GO:0070124">
    <property type="term" value="P:mitochondrial translational initiation"/>
    <property type="evidence" value="ECO:0007669"/>
    <property type="project" value="TreeGrafter"/>
</dbReference>
<gene>
    <name evidence="2" type="ORF">SAPINGB_P005843</name>
</gene>
<dbReference type="PANTHER" id="PTHR28058">
    <property type="entry name" value="37S RIBOSOMAL PROTEIN MRP51, MITOCHONDRIAL"/>
    <property type="match status" value="1"/>
</dbReference>
<dbReference type="RefSeq" id="XP_031856448.1">
    <property type="nucleotide sequence ID" value="XM_032000557.1"/>
</dbReference>
<protein>
    <submittedName>
        <fullName evidence="2">Uncharacterized protein</fullName>
    </submittedName>
</protein>
<dbReference type="GO" id="GO:0005763">
    <property type="term" value="C:mitochondrial small ribosomal subunit"/>
    <property type="evidence" value="ECO:0007669"/>
    <property type="project" value="TreeGrafter"/>
</dbReference>
<evidence type="ECO:0000256" key="1">
    <source>
        <dbReference type="SAM" id="MobiDB-lite"/>
    </source>
</evidence>
<dbReference type="Proteomes" id="UP000398389">
    <property type="component" value="Unassembled WGS sequence"/>
</dbReference>
<dbReference type="Pfam" id="PF11709">
    <property type="entry name" value="Mit_ribos_Mrp51"/>
    <property type="match status" value="2"/>
</dbReference>
<dbReference type="AlphaFoldDB" id="A0A5E8C1W9"/>
<dbReference type="PANTHER" id="PTHR28058:SF1">
    <property type="entry name" value="SMALL RIBOSOMAL SUBUNIT PROTEIN BS1M"/>
    <property type="match status" value="1"/>
</dbReference>